<keyword evidence="2" id="KW-1185">Reference proteome</keyword>
<dbReference type="AlphaFoldDB" id="A0A433D7C7"/>
<comment type="caution">
    <text evidence="1">The sequence shown here is derived from an EMBL/GenBank/DDBJ whole genome shotgun (WGS) entry which is preliminary data.</text>
</comment>
<sequence>MQYNSDKSLSRCCNTSSFGEAQISTKYDSTILSIREASAKLTADITTCTQKFDSLLYPVFAGPPGPQTWRLKEKILGQRDAFRKGFVDCGLILAHDACNHLDSVIGVIQNIPPPKRPLVKKHGEVSKLQGDLIVVQRQLNDILRYLASEQRQPICWSSVIINWLKWALAQFCAACPTFTDLSSCLRQIGEYFGMRLTLKLMHKCESDTKAGTLHESHLVPLLDNLEDTLRILYEMSEAGKCYSKLLDDVQKDFANEGGNGEGGESRPQLREDLDLAELSTALKQVLEILTSFCIEVGRL</sequence>
<dbReference type="Proteomes" id="UP000268093">
    <property type="component" value="Unassembled WGS sequence"/>
</dbReference>
<proteinExistence type="predicted"/>
<protein>
    <submittedName>
        <fullName evidence="1">Uncharacterized protein</fullName>
    </submittedName>
</protein>
<gene>
    <name evidence="1" type="ORF">BC936DRAFT_146865</name>
</gene>
<reference evidence="1 2" key="1">
    <citation type="journal article" date="2018" name="New Phytol.">
        <title>Phylogenomics of Endogonaceae and evolution of mycorrhizas within Mucoromycota.</title>
        <authorList>
            <person name="Chang Y."/>
            <person name="Desiro A."/>
            <person name="Na H."/>
            <person name="Sandor L."/>
            <person name="Lipzen A."/>
            <person name="Clum A."/>
            <person name="Barry K."/>
            <person name="Grigoriev I.V."/>
            <person name="Martin F.M."/>
            <person name="Stajich J.E."/>
            <person name="Smith M.E."/>
            <person name="Bonito G."/>
            <person name="Spatafora J.W."/>
        </authorList>
    </citation>
    <scope>NUCLEOTIDE SEQUENCE [LARGE SCALE GENOMIC DNA]</scope>
    <source>
        <strain evidence="1 2">GMNB39</strain>
    </source>
</reference>
<dbReference type="EMBL" id="RBNI01005738">
    <property type="protein sequence ID" value="RUP46511.1"/>
    <property type="molecule type" value="Genomic_DNA"/>
</dbReference>
<evidence type="ECO:0000313" key="1">
    <source>
        <dbReference type="EMBL" id="RUP46511.1"/>
    </source>
</evidence>
<name>A0A433D7C7_9FUNG</name>
<organism evidence="1 2">
    <name type="scientific">Jimgerdemannia flammicorona</name>
    <dbReference type="NCBI Taxonomy" id="994334"/>
    <lineage>
        <taxon>Eukaryota</taxon>
        <taxon>Fungi</taxon>
        <taxon>Fungi incertae sedis</taxon>
        <taxon>Mucoromycota</taxon>
        <taxon>Mucoromycotina</taxon>
        <taxon>Endogonomycetes</taxon>
        <taxon>Endogonales</taxon>
        <taxon>Endogonaceae</taxon>
        <taxon>Jimgerdemannia</taxon>
    </lineage>
</organism>
<accession>A0A433D7C7</accession>
<evidence type="ECO:0000313" key="2">
    <source>
        <dbReference type="Proteomes" id="UP000268093"/>
    </source>
</evidence>